<dbReference type="InterPro" id="IPR036048">
    <property type="entry name" value="Interleukin_8-like_sf"/>
</dbReference>
<feature type="chain" id="PRO_5018660367" evidence="9">
    <location>
        <begin position="26"/>
        <end position="137"/>
    </location>
</feature>
<organism evidence="11 12">
    <name type="scientific">Kryptolebias marmoratus</name>
    <name type="common">Mangrove killifish</name>
    <name type="synonym">Rivulus marmoratus</name>
    <dbReference type="NCBI Taxonomy" id="37003"/>
    <lineage>
        <taxon>Eukaryota</taxon>
        <taxon>Metazoa</taxon>
        <taxon>Chordata</taxon>
        <taxon>Craniata</taxon>
        <taxon>Vertebrata</taxon>
        <taxon>Euteleostomi</taxon>
        <taxon>Actinopterygii</taxon>
        <taxon>Neopterygii</taxon>
        <taxon>Teleostei</taxon>
        <taxon>Neoteleostei</taxon>
        <taxon>Acanthomorphata</taxon>
        <taxon>Ovalentaria</taxon>
        <taxon>Atherinomorphae</taxon>
        <taxon>Cyprinodontiformes</taxon>
        <taxon>Rivulidae</taxon>
        <taxon>Kryptolebias</taxon>
    </lineage>
</organism>
<dbReference type="AlphaFoldDB" id="A0A3Q3A1X0"/>
<feature type="signal peptide" evidence="9">
    <location>
        <begin position="1"/>
        <end position="25"/>
    </location>
</feature>
<dbReference type="RefSeq" id="XP_017277689.1">
    <property type="nucleotide sequence ID" value="XM_017422200.3"/>
</dbReference>
<accession>A0A3Q3A1X0</accession>
<keyword evidence="12" id="KW-1185">Reference proteome</keyword>
<dbReference type="GeneTree" id="ENSGT00940000174809"/>
<dbReference type="GO" id="GO:0006954">
    <property type="term" value="P:inflammatory response"/>
    <property type="evidence" value="ECO:0007669"/>
    <property type="project" value="UniProtKB-KW"/>
</dbReference>
<dbReference type="GO" id="GO:0005615">
    <property type="term" value="C:extracellular space"/>
    <property type="evidence" value="ECO:0007669"/>
    <property type="project" value="UniProtKB-KW"/>
</dbReference>
<keyword evidence="3" id="KW-0202">Cytokine</keyword>
<dbReference type="Pfam" id="PF00048">
    <property type="entry name" value="IL8"/>
    <property type="match status" value="1"/>
</dbReference>
<name>A0A3Q3A1X0_KRYMA</name>
<dbReference type="PANTHER" id="PTHR12015:SF108">
    <property type="entry name" value="C-C MOTIF CHEMOKINE 20"/>
    <property type="match status" value="1"/>
</dbReference>
<dbReference type="GeneID" id="108239481"/>
<evidence type="ECO:0000256" key="6">
    <source>
        <dbReference type="ARBA" id="ARBA00023157"/>
    </source>
</evidence>
<evidence type="ECO:0000256" key="7">
    <source>
        <dbReference type="ARBA" id="ARBA00023198"/>
    </source>
</evidence>
<evidence type="ECO:0000256" key="4">
    <source>
        <dbReference type="ARBA" id="ARBA00022525"/>
    </source>
</evidence>
<dbReference type="OMA" id="ECARTAC"/>
<dbReference type="InterPro" id="IPR039809">
    <property type="entry name" value="Chemokine_b/g/d"/>
</dbReference>
<protein>
    <submittedName>
        <fullName evidence="11">C-C motif chemokine 20-like</fullName>
    </submittedName>
</protein>
<comment type="subcellular location">
    <subcellularLocation>
        <location evidence="1">Secreted</location>
    </subcellularLocation>
</comment>
<keyword evidence="7" id="KW-0395">Inflammatory response</keyword>
<proteinExistence type="predicted"/>
<feature type="domain" description="Chemokine interleukin-8-like" evidence="10">
    <location>
        <begin position="31"/>
        <end position="91"/>
    </location>
</feature>
<dbReference type="SMART" id="SM00199">
    <property type="entry name" value="SCY"/>
    <property type="match status" value="1"/>
</dbReference>
<evidence type="ECO:0000256" key="2">
    <source>
        <dbReference type="ARBA" id="ARBA00022500"/>
    </source>
</evidence>
<dbReference type="STRING" id="37003.ENSKMAP00000010258"/>
<reference evidence="11" key="1">
    <citation type="submission" date="2025-08" db="UniProtKB">
        <authorList>
            <consortium name="Ensembl"/>
        </authorList>
    </citation>
    <scope>IDENTIFICATION</scope>
</reference>
<feature type="region of interest" description="Disordered" evidence="8">
    <location>
        <begin position="102"/>
        <end position="137"/>
    </location>
</feature>
<dbReference type="GO" id="GO:0006955">
    <property type="term" value="P:immune response"/>
    <property type="evidence" value="ECO:0007669"/>
    <property type="project" value="InterPro"/>
</dbReference>
<dbReference type="FunFam" id="2.40.50.40:FF:000012">
    <property type="entry name" value="C-C motif chemokine"/>
    <property type="match status" value="1"/>
</dbReference>
<dbReference type="SUPFAM" id="SSF54117">
    <property type="entry name" value="Interleukin 8-like chemokines"/>
    <property type="match status" value="1"/>
</dbReference>
<evidence type="ECO:0000259" key="10">
    <source>
        <dbReference type="SMART" id="SM00199"/>
    </source>
</evidence>
<keyword evidence="4" id="KW-0964">Secreted</keyword>
<evidence type="ECO:0000256" key="5">
    <source>
        <dbReference type="ARBA" id="ARBA00022729"/>
    </source>
</evidence>
<keyword evidence="5 9" id="KW-0732">Signal</keyword>
<dbReference type="Proteomes" id="UP000264800">
    <property type="component" value="Unplaced"/>
</dbReference>
<keyword evidence="2" id="KW-0145">Chemotaxis</keyword>
<dbReference type="InterPro" id="IPR001811">
    <property type="entry name" value="Chemokine_IL8-like_dom"/>
</dbReference>
<keyword evidence="6" id="KW-1015">Disulfide bond</keyword>
<dbReference type="Gene3D" id="2.40.50.40">
    <property type="match status" value="1"/>
</dbReference>
<sequence>MTPGGITMTIILLFFIVGILGPAPAASFRARKSCCTRYQTKAVPFARIKGYREQSPYENCRLSAIIFYTINKHEICANPQDEWVKRILALLSSKLKSMAKTTAHAREVTGKPKTTPTYEGSGGSFNTTDAFDSEDSD</sequence>
<evidence type="ECO:0000313" key="11">
    <source>
        <dbReference type="Ensembl" id="ENSKMAP00000010258.1"/>
    </source>
</evidence>
<dbReference type="CDD" id="cd00272">
    <property type="entry name" value="Chemokine_CC"/>
    <property type="match status" value="1"/>
</dbReference>
<dbReference type="KEGG" id="kmr:108239481"/>
<dbReference type="PANTHER" id="PTHR12015">
    <property type="entry name" value="SMALL INDUCIBLE CYTOKINE A"/>
    <property type="match status" value="1"/>
</dbReference>
<dbReference type="OrthoDB" id="8870994at2759"/>
<dbReference type="GO" id="GO:0008009">
    <property type="term" value="F:chemokine activity"/>
    <property type="evidence" value="ECO:0007669"/>
    <property type="project" value="InterPro"/>
</dbReference>
<reference evidence="11" key="2">
    <citation type="submission" date="2025-09" db="UniProtKB">
        <authorList>
            <consortium name="Ensembl"/>
        </authorList>
    </citation>
    <scope>IDENTIFICATION</scope>
</reference>
<evidence type="ECO:0000256" key="9">
    <source>
        <dbReference type="SAM" id="SignalP"/>
    </source>
</evidence>
<dbReference type="Ensembl" id="ENSKMAT00000010420.1">
    <property type="protein sequence ID" value="ENSKMAP00000010258.1"/>
    <property type="gene ID" value="ENSKMAG00000007706.1"/>
</dbReference>
<evidence type="ECO:0000256" key="3">
    <source>
        <dbReference type="ARBA" id="ARBA00022514"/>
    </source>
</evidence>
<evidence type="ECO:0000256" key="1">
    <source>
        <dbReference type="ARBA" id="ARBA00004613"/>
    </source>
</evidence>
<evidence type="ECO:0000256" key="8">
    <source>
        <dbReference type="SAM" id="MobiDB-lite"/>
    </source>
</evidence>
<feature type="compositionally biased region" description="Polar residues" evidence="8">
    <location>
        <begin position="112"/>
        <end position="130"/>
    </location>
</feature>
<evidence type="ECO:0000313" key="12">
    <source>
        <dbReference type="Proteomes" id="UP000264800"/>
    </source>
</evidence>